<dbReference type="Proteomes" id="UP000306327">
    <property type="component" value="Unassembled WGS sequence"/>
</dbReference>
<feature type="chain" id="PRO_5044294566" evidence="1">
    <location>
        <begin position="25"/>
        <end position="98"/>
    </location>
</feature>
<sequence>MNGKSSWMVLLAACGLFLAGNATAKGHSVSDEQVKENVIAESIASYPGVCACPFNRARNGSACGRRSAWSKAGGYAPICYKNEVTDEMVREWRAQNNG</sequence>
<feature type="signal peptide" evidence="1">
    <location>
        <begin position="1"/>
        <end position="24"/>
    </location>
</feature>
<gene>
    <name evidence="3" type="ORF">EcCFBP13530_00200</name>
    <name evidence="2" type="ORF">I6L58_07975</name>
</gene>
<keyword evidence="1" id="KW-0732">Signal</keyword>
<evidence type="ECO:0000313" key="2">
    <source>
        <dbReference type="EMBL" id="QXA50960.1"/>
    </source>
</evidence>
<accession>A0AB38P837</accession>
<evidence type="ECO:0000313" key="3">
    <source>
        <dbReference type="EMBL" id="TKK22623.1"/>
    </source>
</evidence>
<evidence type="ECO:0000313" key="4">
    <source>
        <dbReference type="Proteomes" id="UP000306327"/>
    </source>
</evidence>
<protein>
    <submittedName>
        <fullName evidence="3">Uncharacterized protein</fullName>
    </submittedName>
</protein>
<dbReference type="KEGG" id="ecan:CWI88_17730"/>
<name>A0AB38P837_9ENTR</name>
<keyword evidence="5" id="KW-1185">Reference proteome</keyword>
<dbReference type="EMBL" id="CP077290">
    <property type="protein sequence ID" value="QXA50960.1"/>
    <property type="molecule type" value="Genomic_DNA"/>
</dbReference>
<organism evidence="3 4">
    <name type="scientific">Enterobacter cancerogenus</name>
    <dbReference type="NCBI Taxonomy" id="69218"/>
    <lineage>
        <taxon>Bacteria</taxon>
        <taxon>Pseudomonadati</taxon>
        <taxon>Pseudomonadota</taxon>
        <taxon>Gammaproteobacteria</taxon>
        <taxon>Enterobacterales</taxon>
        <taxon>Enterobacteriaceae</taxon>
        <taxon>Enterobacter</taxon>
        <taxon>Enterobacter cloacae complex</taxon>
    </lineage>
</organism>
<proteinExistence type="predicted"/>
<dbReference type="Proteomes" id="UP000683583">
    <property type="component" value="Chromosome"/>
</dbReference>
<evidence type="ECO:0000313" key="5">
    <source>
        <dbReference type="Proteomes" id="UP000683583"/>
    </source>
</evidence>
<reference evidence="2 5" key="2">
    <citation type="submission" date="2021-06" db="EMBL/GenBank/DDBJ databases">
        <title>FDA dAtabase for Regulatory Grade micrObial Sequences (FDA-ARGOS): Supporting development and validation of Infectious Disease Dx tests.</title>
        <authorList>
            <person name="Sproer C."/>
            <person name="Gronow S."/>
            <person name="Severitt S."/>
            <person name="Schroder I."/>
            <person name="Tallon L."/>
            <person name="Sadzewicz L."/>
            <person name="Zhao X."/>
            <person name="Boylan J."/>
            <person name="Ott S."/>
            <person name="Bowen H."/>
            <person name="Vavikolanu K."/>
            <person name="Mehta A."/>
            <person name="Aluvathingal J."/>
            <person name="Nadendla S."/>
            <person name="Lowell S."/>
            <person name="Myers T."/>
            <person name="Yan Y."/>
        </authorList>
    </citation>
    <scope>NUCLEOTIDE SEQUENCE [LARGE SCALE GENOMIC DNA]</scope>
    <source>
        <strain evidence="2 5">FDAARGOS 1428</strain>
    </source>
</reference>
<dbReference type="AlphaFoldDB" id="A0AB38P837"/>
<evidence type="ECO:0000256" key="1">
    <source>
        <dbReference type="SAM" id="SignalP"/>
    </source>
</evidence>
<dbReference type="RefSeq" id="WP_058609333.1">
    <property type="nucleotide sequence ID" value="NZ_CBIFWU010000004.1"/>
</dbReference>
<reference evidence="3 4" key="1">
    <citation type="journal article" date="2019" name="Sci. Rep.">
        <title>Differences in resource use lead to coexistence of seed-transmitted microbial populations.</title>
        <authorList>
            <person name="Torres-Cortes G."/>
            <person name="Garcia B.J."/>
            <person name="Compant S."/>
            <person name="Rezki S."/>
            <person name="Jones P."/>
            <person name="Preveaux A."/>
            <person name="Briand M."/>
            <person name="Roulet A."/>
            <person name="Bouchez O."/>
            <person name="Jacobson D."/>
            <person name="Barret M."/>
        </authorList>
    </citation>
    <scope>NUCLEOTIDE SEQUENCE [LARGE SCALE GENOMIC DNA]</scope>
    <source>
        <strain evidence="3 4">CFBP13530</strain>
    </source>
</reference>
<dbReference type="EMBL" id="QGAL01000001">
    <property type="protein sequence ID" value="TKK22623.1"/>
    <property type="molecule type" value="Genomic_DNA"/>
</dbReference>